<keyword evidence="3" id="KW-0808">Transferase</keyword>
<evidence type="ECO:0000256" key="4">
    <source>
        <dbReference type="ARBA" id="ARBA00023136"/>
    </source>
</evidence>
<dbReference type="GO" id="GO:0016020">
    <property type="term" value="C:membrane"/>
    <property type="evidence" value="ECO:0007669"/>
    <property type="project" value="UniProtKB-SubCell"/>
</dbReference>
<keyword evidence="4" id="KW-0472">Membrane</keyword>
<keyword evidence="5" id="KW-0325">Glycoprotein</keyword>
<dbReference type="PANTHER" id="PTHR31042">
    <property type="entry name" value="CORE-2/I-BRANCHING BETA-1,6-N-ACETYLGLUCOSAMINYLTRANSFERASE FAMILY PROTEIN-RELATED"/>
    <property type="match status" value="1"/>
</dbReference>
<dbReference type="InterPro" id="IPR044174">
    <property type="entry name" value="BC10-like"/>
</dbReference>
<evidence type="ECO:0000256" key="3">
    <source>
        <dbReference type="ARBA" id="ARBA00022679"/>
    </source>
</evidence>
<keyword evidence="2" id="KW-0328">Glycosyltransferase</keyword>
<name>A0AAU9PLW4_9ASTR</name>
<dbReference type="Proteomes" id="UP001157418">
    <property type="component" value="Unassembled WGS sequence"/>
</dbReference>
<dbReference type="AlphaFoldDB" id="A0AAU9PLW4"/>
<protein>
    <submittedName>
        <fullName evidence="6">Uncharacterized protein</fullName>
    </submittedName>
</protein>
<dbReference type="PANTHER" id="PTHR31042:SF144">
    <property type="entry name" value="GLYCOSYL TRANSFERASE, FAMILY 14"/>
    <property type="match status" value="1"/>
</dbReference>
<dbReference type="GO" id="GO:0016757">
    <property type="term" value="F:glycosyltransferase activity"/>
    <property type="evidence" value="ECO:0007669"/>
    <property type="project" value="UniProtKB-KW"/>
</dbReference>
<evidence type="ECO:0000256" key="2">
    <source>
        <dbReference type="ARBA" id="ARBA00022676"/>
    </source>
</evidence>
<evidence type="ECO:0000313" key="7">
    <source>
        <dbReference type="Proteomes" id="UP001157418"/>
    </source>
</evidence>
<dbReference type="EMBL" id="CAKMRJ010005634">
    <property type="protein sequence ID" value="CAH1450883.1"/>
    <property type="molecule type" value="Genomic_DNA"/>
</dbReference>
<evidence type="ECO:0000256" key="1">
    <source>
        <dbReference type="ARBA" id="ARBA00004606"/>
    </source>
</evidence>
<evidence type="ECO:0000256" key="5">
    <source>
        <dbReference type="ARBA" id="ARBA00023180"/>
    </source>
</evidence>
<gene>
    <name evidence="6" type="ORF">LVIROSA_LOCUS36278</name>
</gene>
<comment type="subcellular location">
    <subcellularLocation>
        <location evidence="1">Membrane</location>
        <topology evidence="1">Single-pass type II membrane protein</topology>
    </subcellularLocation>
</comment>
<sequence length="144" mass="16591">MKFRLKWQSSNDVISASDHEDVEATPVAMLKNSVEVGWGKPTMIESEALLFKATLEDTNNKIFILVSDSCVPLYNFGYIYKYIMSSPRSFVDSFIDDATEKRYYPEMSPDIPKTNSINDPRSFSGLHWLEGMQRLLHMIRGNHF</sequence>
<dbReference type="InterPro" id="IPR003406">
    <property type="entry name" value="Glyco_trans_14"/>
</dbReference>
<comment type="caution">
    <text evidence="6">The sequence shown here is derived from an EMBL/GenBank/DDBJ whole genome shotgun (WGS) entry which is preliminary data.</text>
</comment>
<proteinExistence type="predicted"/>
<accession>A0AAU9PLW4</accession>
<reference evidence="6 7" key="1">
    <citation type="submission" date="2022-01" db="EMBL/GenBank/DDBJ databases">
        <authorList>
            <person name="Xiong W."/>
            <person name="Schranz E."/>
        </authorList>
    </citation>
    <scope>NUCLEOTIDE SEQUENCE [LARGE SCALE GENOMIC DNA]</scope>
</reference>
<organism evidence="6 7">
    <name type="scientific">Lactuca virosa</name>
    <dbReference type="NCBI Taxonomy" id="75947"/>
    <lineage>
        <taxon>Eukaryota</taxon>
        <taxon>Viridiplantae</taxon>
        <taxon>Streptophyta</taxon>
        <taxon>Embryophyta</taxon>
        <taxon>Tracheophyta</taxon>
        <taxon>Spermatophyta</taxon>
        <taxon>Magnoliopsida</taxon>
        <taxon>eudicotyledons</taxon>
        <taxon>Gunneridae</taxon>
        <taxon>Pentapetalae</taxon>
        <taxon>asterids</taxon>
        <taxon>campanulids</taxon>
        <taxon>Asterales</taxon>
        <taxon>Asteraceae</taxon>
        <taxon>Cichorioideae</taxon>
        <taxon>Cichorieae</taxon>
        <taxon>Lactucinae</taxon>
        <taxon>Lactuca</taxon>
    </lineage>
</organism>
<keyword evidence="7" id="KW-1185">Reference proteome</keyword>
<dbReference type="Pfam" id="PF02485">
    <property type="entry name" value="Branch"/>
    <property type="match status" value="1"/>
</dbReference>
<evidence type="ECO:0000313" key="6">
    <source>
        <dbReference type="EMBL" id="CAH1450883.1"/>
    </source>
</evidence>